<feature type="compositionally biased region" description="Low complexity" evidence="1">
    <location>
        <begin position="161"/>
        <end position="177"/>
    </location>
</feature>
<dbReference type="STRING" id="1380566.A0A179FX24"/>
<dbReference type="RefSeq" id="XP_018146198.1">
    <property type="nucleotide sequence ID" value="XM_018292718.1"/>
</dbReference>
<dbReference type="GeneID" id="28856712"/>
<dbReference type="AlphaFoldDB" id="A0A179FX24"/>
<organism evidence="2 3">
    <name type="scientific">Pochonia chlamydosporia 170</name>
    <dbReference type="NCBI Taxonomy" id="1380566"/>
    <lineage>
        <taxon>Eukaryota</taxon>
        <taxon>Fungi</taxon>
        <taxon>Dikarya</taxon>
        <taxon>Ascomycota</taxon>
        <taxon>Pezizomycotina</taxon>
        <taxon>Sordariomycetes</taxon>
        <taxon>Hypocreomycetidae</taxon>
        <taxon>Hypocreales</taxon>
        <taxon>Clavicipitaceae</taxon>
        <taxon>Pochonia</taxon>
    </lineage>
</organism>
<reference evidence="2 3" key="1">
    <citation type="journal article" date="2016" name="PLoS Pathog.">
        <title>Biosynthesis of antibiotic leucinostatins in bio-control fungus Purpureocillium lilacinum and their inhibition on phytophthora revealed by genome mining.</title>
        <authorList>
            <person name="Wang G."/>
            <person name="Liu Z."/>
            <person name="Lin R."/>
            <person name="Li E."/>
            <person name="Mao Z."/>
            <person name="Ling J."/>
            <person name="Yang Y."/>
            <person name="Yin W.B."/>
            <person name="Xie B."/>
        </authorList>
    </citation>
    <scope>NUCLEOTIDE SEQUENCE [LARGE SCALE GENOMIC DNA]</scope>
    <source>
        <strain evidence="2">170</strain>
    </source>
</reference>
<dbReference type="EMBL" id="LSBJ02000002">
    <property type="protein sequence ID" value="OAQ69661.1"/>
    <property type="molecule type" value="Genomic_DNA"/>
</dbReference>
<dbReference type="KEGG" id="pchm:VFPPC_14953"/>
<keyword evidence="3" id="KW-1185">Reference proteome</keyword>
<feature type="region of interest" description="Disordered" evidence="1">
    <location>
        <begin position="136"/>
        <end position="195"/>
    </location>
</feature>
<name>A0A179FX24_METCM</name>
<evidence type="ECO:0000313" key="2">
    <source>
        <dbReference type="EMBL" id="OAQ69661.1"/>
    </source>
</evidence>
<feature type="compositionally biased region" description="Polar residues" evidence="1">
    <location>
        <begin position="212"/>
        <end position="224"/>
    </location>
</feature>
<feature type="region of interest" description="Disordered" evidence="1">
    <location>
        <begin position="207"/>
        <end position="239"/>
    </location>
</feature>
<sequence length="391" mass="44047">MEVSDPSKTLGQSTTPITLQPIIQDLVRTRFAVPGSIFLVEHVQITPLTETGRWQVIRLLLGDGDLCIQAILGDAMHRFVHSQEIAVGSYVCVQDSQLRLRNTGSGEDDVKQMVYLVVLDLKTIGWNDKVRRMHAQQRDHAVDKRDPEFVDKGKSPIRPLASTPEASTPSTPTKPASLRSSQRRRDKEDFEEDDMEDAFEEFEALTFPVKKTQAQQPRQSPSKPTGHKTSTKPSLPIALPKDWHDLQTPLKLTTLRAIPNLPYRQNWTCNVLAIIAHLSPVESSTLPPYQQRTARITDPSTAKQVHLTVFLDPAEFAPKVGSAVLLTGVKNHRFDGGSLKKYASDRGLGKWWFEDPWDLAWCDVRGIKDWWAEMEAYFASQMSEEVIGEES</sequence>
<accession>A0A179FX24</accession>
<dbReference type="OrthoDB" id="1918685at2759"/>
<evidence type="ECO:0000313" key="3">
    <source>
        <dbReference type="Proteomes" id="UP000078397"/>
    </source>
</evidence>
<feature type="compositionally biased region" description="Basic and acidic residues" evidence="1">
    <location>
        <begin position="136"/>
        <end position="154"/>
    </location>
</feature>
<evidence type="ECO:0000256" key="1">
    <source>
        <dbReference type="SAM" id="MobiDB-lite"/>
    </source>
</evidence>
<protein>
    <submittedName>
        <fullName evidence="2">Cyclin-like F-box</fullName>
    </submittedName>
</protein>
<proteinExistence type="predicted"/>
<dbReference type="Proteomes" id="UP000078397">
    <property type="component" value="Unassembled WGS sequence"/>
</dbReference>
<gene>
    <name evidence="2" type="ORF">VFPPC_14953</name>
</gene>
<comment type="caution">
    <text evidence="2">The sequence shown here is derived from an EMBL/GenBank/DDBJ whole genome shotgun (WGS) entry which is preliminary data.</text>
</comment>